<sequence>MKLSQLRWFGHLARMNNDRYPKIAWQVRMEGKRSKGRPRQTWEQGIQDTMWERGIEWKEARMEGSL</sequence>
<evidence type="ECO:0000313" key="1">
    <source>
        <dbReference type="EMBL" id="KAJ4442837.1"/>
    </source>
</evidence>
<reference evidence="1 2" key="1">
    <citation type="journal article" date="2022" name="Allergy">
        <title>Genome assembly and annotation of Periplaneta americana reveal a comprehensive cockroach allergen profile.</title>
        <authorList>
            <person name="Wang L."/>
            <person name="Xiong Q."/>
            <person name="Saelim N."/>
            <person name="Wang L."/>
            <person name="Nong W."/>
            <person name="Wan A.T."/>
            <person name="Shi M."/>
            <person name="Liu X."/>
            <person name="Cao Q."/>
            <person name="Hui J.H.L."/>
            <person name="Sookrung N."/>
            <person name="Leung T.F."/>
            <person name="Tungtrongchitr A."/>
            <person name="Tsui S.K.W."/>
        </authorList>
    </citation>
    <scope>NUCLEOTIDE SEQUENCE [LARGE SCALE GENOMIC DNA]</scope>
    <source>
        <strain evidence="1">PWHHKU_190912</strain>
    </source>
</reference>
<name>A0ABQ8TAC8_PERAM</name>
<keyword evidence="2" id="KW-1185">Reference proteome</keyword>
<protein>
    <submittedName>
        <fullName evidence="1">Uncharacterized protein</fullName>
    </submittedName>
</protein>
<evidence type="ECO:0000313" key="2">
    <source>
        <dbReference type="Proteomes" id="UP001148838"/>
    </source>
</evidence>
<accession>A0ABQ8TAC8</accession>
<dbReference type="EMBL" id="JAJSOF020000013">
    <property type="protein sequence ID" value="KAJ4442837.1"/>
    <property type="molecule type" value="Genomic_DNA"/>
</dbReference>
<gene>
    <name evidence="1" type="ORF">ANN_04430</name>
</gene>
<comment type="caution">
    <text evidence="1">The sequence shown here is derived from an EMBL/GenBank/DDBJ whole genome shotgun (WGS) entry which is preliminary data.</text>
</comment>
<dbReference type="Proteomes" id="UP001148838">
    <property type="component" value="Unassembled WGS sequence"/>
</dbReference>
<organism evidence="1 2">
    <name type="scientific">Periplaneta americana</name>
    <name type="common">American cockroach</name>
    <name type="synonym">Blatta americana</name>
    <dbReference type="NCBI Taxonomy" id="6978"/>
    <lineage>
        <taxon>Eukaryota</taxon>
        <taxon>Metazoa</taxon>
        <taxon>Ecdysozoa</taxon>
        <taxon>Arthropoda</taxon>
        <taxon>Hexapoda</taxon>
        <taxon>Insecta</taxon>
        <taxon>Pterygota</taxon>
        <taxon>Neoptera</taxon>
        <taxon>Polyneoptera</taxon>
        <taxon>Dictyoptera</taxon>
        <taxon>Blattodea</taxon>
        <taxon>Blattoidea</taxon>
        <taxon>Blattidae</taxon>
        <taxon>Blattinae</taxon>
        <taxon>Periplaneta</taxon>
    </lineage>
</organism>
<proteinExistence type="predicted"/>